<dbReference type="EMBL" id="UINC01002669">
    <property type="protein sequence ID" value="SUZ99102.1"/>
    <property type="molecule type" value="Genomic_DNA"/>
</dbReference>
<protein>
    <recommendedName>
        <fullName evidence="2">PorV/PorQ family protein</fullName>
    </recommendedName>
</protein>
<dbReference type="Gene3D" id="2.40.160.60">
    <property type="entry name" value="Outer membrane protein transport protein (OMPP1/FadL/TodX)"/>
    <property type="match status" value="1"/>
</dbReference>
<accession>A0A381S4T5</accession>
<dbReference type="SUPFAM" id="SSF56935">
    <property type="entry name" value="Porins"/>
    <property type="match status" value="1"/>
</dbReference>
<reference evidence="1" key="1">
    <citation type="submission" date="2018-05" db="EMBL/GenBank/DDBJ databases">
        <authorList>
            <person name="Lanie J.A."/>
            <person name="Ng W.-L."/>
            <person name="Kazmierczak K.M."/>
            <person name="Andrzejewski T.M."/>
            <person name="Davidsen T.M."/>
            <person name="Wayne K.J."/>
            <person name="Tettelin H."/>
            <person name="Glass J.I."/>
            <person name="Rusch D."/>
            <person name="Podicherti R."/>
            <person name="Tsui H.-C.T."/>
            <person name="Winkler M.E."/>
        </authorList>
    </citation>
    <scope>NUCLEOTIDE SEQUENCE</scope>
</reference>
<dbReference type="NCBIfam" id="NF033709">
    <property type="entry name" value="PorV_fam"/>
    <property type="match status" value="1"/>
</dbReference>
<sequence length="334" mass="36069">MILIGSIVQAQLENDQDISKVGTTAAQFLKISSGGRGLAMGSANVAVCSDLTSSFWNPAGLAHLKGIQVYFENNGWLAGTDYHYGSFGFEWPRVAVFSLSLKMLSSPDDLVRTVDEPTGTGEKFNAQDMSIGLSIGKSLTDQLSLGASINNIRQRIWHSSGQTVAVDIGVQYKTPIKDIILGASIANFGNDMSLSGRDMNLSVDPDPNNQGNIEFVNAQYETDAFPLPLLFRVGIGGHLINIEKLNVLFAIDAVHPNDNYEYLNLGLETNINNMFSIRAGYPGIGKKDAIEGLSVGVGIKYPIMKTSNTLVIEYTSADFGPLGMVQRVSLGFNY</sequence>
<evidence type="ECO:0000313" key="1">
    <source>
        <dbReference type="EMBL" id="SUZ99102.1"/>
    </source>
</evidence>
<gene>
    <name evidence="1" type="ORF">METZ01_LOCUS51956</name>
</gene>
<name>A0A381S4T5_9ZZZZ</name>
<dbReference type="AlphaFoldDB" id="A0A381S4T5"/>
<proteinExistence type="predicted"/>
<organism evidence="1">
    <name type="scientific">marine metagenome</name>
    <dbReference type="NCBI Taxonomy" id="408172"/>
    <lineage>
        <taxon>unclassified sequences</taxon>
        <taxon>metagenomes</taxon>
        <taxon>ecological metagenomes</taxon>
    </lineage>
</organism>
<evidence type="ECO:0008006" key="2">
    <source>
        <dbReference type="Google" id="ProtNLM"/>
    </source>
</evidence>